<reference evidence="14" key="2">
    <citation type="submission" date="2012-11" db="EMBL/GenBank/DDBJ databases">
        <authorList>
            <person name="Kuo A."/>
            <person name="Curtis B.A."/>
            <person name="Tanifuji G."/>
            <person name="Burki F."/>
            <person name="Gruber A."/>
            <person name="Irimia M."/>
            <person name="Maruyama S."/>
            <person name="Arias M.C."/>
            <person name="Ball S.G."/>
            <person name="Gile G.H."/>
            <person name="Hirakawa Y."/>
            <person name="Hopkins J.F."/>
            <person name="Rensing S.A."/>
            <person name="Schmutz J."/>
            <person name="Symeonidi A."/>
            <person name="Elias M."/>
            <person name="Eveleigh R.J."/>
            <person name="Herman E.K."/>
            <person name="Klute M.J."/>
            <person name="Nakayama T."/>
            <person name="Obornik M."/>
            <person name="Reyes-Prieto A."/>
            <person name="Armbrust E.V."/>
            <person name="Aves S.J."/>
            <person name="Beiko R.G."/>
            <person name="Coutinho P."/>
            <person name="Dacks J.B."/>
            <person name="Durnford D.G."/>
            <person name="Fast N.M."/>
            <person name="Green B.R."/>
            <person name="Grisdale C."/>
            <person name="Hempe F."/>
            <person name="Henrissat B."/>
            <person name="Hoppner M.P."/>
            <person name="Ishida K.-I."/>
            <person name="Kim E."/>
            <person name="Koreny L."/>
            <person name="Kroth P.G."/>
            <person name="Liu Y."/>
            <person name="Malik S.-B."/>
            <person name="Maier U.G."/>
            <person name="McRose D."/>
            <person name="Mock T."/>
            <person name="Neilson J.A."/>
            <person name="Onodera N.T."/>
            <person name="Poole A.M."/>
            <person name="Pritham E.J."/>
            <person name="Richards T.A."/>
            <person name="Rocap G."/>
            <person name="Roy S.W."/>
            <person name="Sarai C."/>
            <person name="Schaack S."/>
            <person name="Shirato S."/>
            <person name="Slamovits C.H."/>
            <person name="Spencer D.F."/>
            <person name="Suzuki S."/>
            <person name="Worden A.Z."/>
            <person name="Zauner S."/>
            <person name="Barry K."/>
            <person name="Bell C."/>
            <person name="Bharti A.K."/>
            <person name="Crow J.A."/>
            <person name="Grimwood J."/>
            <person name="Kramer R."/>
            <person name="Lindquist E."/>
            <person name="Lucas S."/>
            <person name="Salamov A."/>
            <person name="McFadden G.I."/>
            <person name="Lane C.E."/>
            <person name="Keeling P.J."/>
            <person name="Gray M.W."/>
            <person name="Grigoriev I.V."/>
            <person name="Archibald J.M."/>
        </authorList>
    </citation>
    <scope>NUCLEOTIDE SEQUENCE</scope>
    <source>
        <strain evidence="14">CCMP2712</strain>
    </source>
</reference>
<evidence type="ECO:0000256" key="9">
    <source>
        <dbReference type="PROSITE-ProRule" id="PRU10141"/>
    </source>
</evidence>
<dbReference type="PROSITE" id="PS00107">
    <property type="entry name" value="PROTEIN_KINASE_ATP"/>
    <property type="match status" value="1"/>
</dbReference>
<dbReference type="InterPro" id="IPR051681">
    <property type="entry name" value="Ser/Thr_Kinases-Pseudokinases"/>
</dbReference>
<evidence type="ECO:0000256" key="4">
    <source>
        <dbReference type="ARBA" id="ARBA00022741"/>
    </source>
</evidence>
<dbReference type="SMART" id="SM00220">
    <property type="entry name" value="S_TKc"/>
    <property type="match status" value="1"/>
</dbReference>
<dbReference type="InterPro" id="IPR001245">
    <property type="entry name" value="Ser-Thr/Tyr_kinase_cat_dom"/>
</dbReference>
<dbReference type="EnsemblProtists" id="EKX33360">
    <property type="protein sequence ID" value="EKX33360"/>
    <property type="gene ID" value="GUITHDRAFT_81534"/>
</dbReference>
<dbReference type="InterPro" id="IPR011009">
    <property type="entry name" value="Kinase-like_dom_sf"/>
</dbReference>
<evidence type="ECO:0000256" key="1">
    <source>
        <dbReference type="ARBA" id="ARBA00012513"/>
    </source>
</evidence>
<keyword evidence="14" id="KW-1185">Reference proteome</keyword>
<dbReference type="Gene3D" id="3.30.200.20">
    <property type="entry name" value="Phosphorylase Kinase, domain 1"/>
    <property type="match status" value="1"/>
</dbReference>
<dbReference type="InterPro" id="IPR008271">
    <property type="entry name" value="Ser/Thr_kinase_AS"/>
</dbReference>
<accession>L1IC02</accession>
<dbReference type="CDD" id="cd13999">
    <property type="entry name" value="STKc_MAP3K-like"/>
    <property type="match status" value="1"/>
</dbReference>
<dbReference type="PANTHER" id="PTHR44329">
    <property type="entry name" value="SERINE/THREONINE-PROTEIN KINASE TNNI3K-RELATED"/>
    <property type="match status" value="1"/>
</dbReference>
<keyword evidence="2 10" id="KW-0723">Serine/threonine-protein kinase</keyword>
<proteinExistence type="inferred from homology"/>
<organism evidence="12">
    <name type="scientific">Guillardia theta (strain CCMP2712)</name>
    <name type="common">Cryptophyte</name>
    <dbReference type="NCBI Taxonomy" id="905079"/>
    <lineage>
        <taxon>Eukaryota</taxon>
        <taxon>Cryptophyceae</taxon>
        <taxon>Pyrenomonadales</taxon>
        <taxon>Geminigeraceae</taxon>
        <taxon>Guillardia</taxon>
    </lineage>
</organism>
<gene>
    <name evidence="12" type="ORF">GUITHDRAFT_81534</name>
</gene>
<evidence type="ECO:0000256" key="10">
    <source>
        <dbReference type="RuleBase" id="RU000304"/>
    </source>
</evidence>
<evidence type="ECO:0000313" key="12">
    <source>
        <dbReference type="EMBL" id="EKX33360.1"/>
    </source>
</evidence>
<keyword evidence="3" id="KW-0808">Transferase</keyword>
<dbReference type="PRINTS" id="PR00109">
    <property type="entry name" value="TYRKINASE"/>
</dbReference>
<evidence type="ECO:0000256" key="6">
    <source>
        <dbReference type="ARBA" id="ARBA00022840"/>
    </source>
</evidence>
<evidence type="ECO:0000256" key="7">
    <source>
        <dbReference type="ARBA" id="ARBA00047899"/>
    </source>
</evidence>
<evidence type="ECO:0000256" key="5">
    <source>
        <dbReference type="ARBA" id="ARBA00022777"/>
    </source>
</evidence>
<dbReference type="KEGG" id="gtt:GUITHDRAFT_81534"/>
<dbReference type="EMBL" id="JH993145">
    <property type="protein sequence ID" value="EKX33360.1"/>
    <property type="molecule type" value="Genomic_DNA"/>
</dbReference>
<dbReference type="AlphaFoldDB" id="L1IC02"/>
<comment type="catalytic activity">
    <reaction evidence="7">
        <text>L-threonyl-[protein] + ATP = O-phospho-L-threonyl-[protein] + ADP + H(+)</text>
        <dbReference type="Rhea" id="RHEA:46608"/>
        <dbReference type="Rhea" id="RHEA-COMP:11060"/>
        <dbReference type="Rhea" id="RHEA-COMP:11605"/>
        <dbReference type="ChEBI" id="CHEBI:15378"/>
        <dbReference type="ChEBI" id="CHEBI:30013"/>
        <dbReference type="ChEBI" id="CHEBI:30616"/>
        <dbReference type="ChEBI" id="CHEBI:61977"/>
        <dbReference type="ChEBI" id="CHEBI:456216"/>
        <dbReference type="EC" id="2.7.11.1"/>
    </reaction>
</comment>
<sequence length="276" mass="31132">EWEVDVKDLTLGKLLGSGSFGDVYKGMWLGAEVAVKRLRFARGLTATDLKEFRAEVDIMARMRHVNVVQFVGACTVPPNLSILTEFLPKGSLYDVLRRERLTWPLKVKIMHQAAAGLLYLHNRKPPIVHRDLKSDNFLVASDYTVKVCDFGLARFKSAAGHVATSHNRSGTPGWMAPEVLRGEKFNECCDIYSFAIVMWELLTGECPWGDMEPAQLTSVVGFQGRRLPVPSRPPPGCPEDYLLLMTDCWQQSPSRRPKMREVQARLLEMEKRTGGR</sequence>
<dbReference type="PROSITE" id="PS50011">
    <property type="entry name" value="PROTEIN_KINASE_DOM"/>
    <property type="match status" value="1"/>
</dbReference>
<name>L1IC02_GUITC</name>
<dbReference type="Proteomes" id="UP000011087">
    <property type="component" value="Unassembled WGS sequence"/>
</dbReference>
<evidence type="ECO:0000256" key="8">
    <source>
        <dbReference type="ARBA" id="ARBA00048679"/>
    </source>
</evidence>
<dbReference type="GeneID" id="17290088"/>
<dbReference type="HOGENOM" id="CLU_000288_7_35_1"/>
<dbReference type="OrthoDB" id="339325at2759"/>
<dbReference type="SUPFAM" id="SSF56112">
    <property type="entry name" value="Protein kinase-like (PK-like)"/>
    <property type="match status" value="1"/>
</dbReference>
<reference evidence="12 14" key="1">
    <citation type="journal article" date="2012" name="Nature">
        <title>Algal genomes reveal evolutionary mosaicism and the fate of nucleomorphs.</title>
        <authorList>
            <consortium name="DOE Joint Genome Institute"/>
            <person name="Curtis B.A."/>
            <person name="Tanifuji G."/>
            <person name="Burki F."/>
            <person name="Gruber A."/>
            <person name="Irimia M."/>
            <person name="Maruyama S."/>
            <person name="Arias M.C."/>
            <person name="Ball S.G."/>
            <person name="Gile G.H."/>
            <person name="Hirakawa Y."/>
            <person name="Hopkins J.F."/>
            <person name="Kuo A."/>
            <person name="Rensing S.A."/>
            <person name="Schmutz J."/>
            <person name="Symeonidi A."/>
            <person name="Elias M."/>
            <person name="Eveleigh R.J."/>
            <person name="Herman E.K."/>
            <person name="Klute M.J."/>
            <person name="Nakayama T."/>
            <person name="Obornik M."/>
            <person name="Reyes-Prieto A."/>
            <person name="Armbrust E.V."/>
            <person name="Aves S.J."/>
            <person name="Beiko R.G."/>
            <person name="Coutinho P."/>
            <person name="Dacks J.B."/>
            <person name="Durnford D.G."/>
            <person name="Fast N.M."/>
            <person name="Green B.R."/>
            <person name="Grisdale C.J."/>
            <person name="Hempel F."/>
            <person name="Henrissat B."/>
            <person name="Hoppner M.P."/>
            <person name="Ishida K."/>
            <person name="Kim E."/>
            <person name="Koreny L."/>
            <person name="Kroth P.G."/>
            <person name="Liu Y."/>
            <person name="Malik S.B."/>
            <person name="Maier U.G."/>
            <person name="McRose D."/>
            <person name="Mock T."/>
            <person name="Neilson J.A."/>
            <person name="Onodera N.T."/>
            <person name="Poole A.M."/>
            <person name="Pritham E.J."/>
            <person name="Richards T.A."/>
            <person name="Rocap G."/>
            <person name="Roy S.W."/>
            <person name="Sarai C."/>
            <person name="Schaack S."/>
            <person name="Shirato S."/>
            <person name="Slamovits C.H."/>
            <person name="Spencer D.F."/>
            <person name="Suzuki S."/>
            <person name="Worden A.Z."/>
            <person name="Zauner S."/>
            <person name="Barry K."/>
            <person name="Bell C."/>
            <person name="Bharti A.K."/>
            <person name="Crow J.A."/>
            <person name="Grimwood J."/>
            <person name="Kramer R."/>
            <person name="Lindquist E."/>
            <person name="Lucas S."/>
            <person name="Salamov A."/>
            <person name="McFadden G.I."/>
            <person name="Lane C.E."/>
            <person name="Keeling P.J."/>
            <person name="Gray M.W."/>
            <person name="Grigoriev I.V."/>
            <person name="Archibald J.M."/>
        </authorList>
    </citation>
    <scope>NUCLEOTIDE SEQUENCE</scope>
    <source>
        <strain evidence="12 14">CCMP2712</strain>
    </source>
</reference>
<dbReference type="PIRSF" id="PIRSF000654">
    <property type="entry name" value="Integrin-linked_kinase"/>
    <property type="match status" value="1"/>
</dbReference>
<dbReference type="InterPro" id="IPR000719">
    <property type="entry name" value="Prot_kinase_dom"/>
</dbReference>
<protein>
    <recommendedName>
        <fullName evidence="1">non-specific serine/threonine protein kinase</fullName>
        <ecNumber evidence="1">2.7.11.1</ecNumber>
    </recommendedName>
</protein>
<dbReference type="GO" id="GO:0005524">
    <property type="term" value="F:ATP binding"/>
    <property type="evidence" value="ECO:0007669"/>
    <property type="project" value="UniProtKB-UniRule"/>
</dbReference>
<comment type="catalytic activity">
    <reaction evidence="8">
        <text>L-seryl-[protein] + ATP = O-phospho-L-seryl-[protein] + ADP + H(+)</text>
        <dbReference type="Rhea" id="RHEA:17989"/>
        <dbReference type="Rhea" id="RHEA-COMP:9863"/>
        <dbReference type="Rhea" id="RHEA-COMP:11604"/>
        <dbReference type="ChEBI" id="CHEBI:15378"/>
        <dbReference type="ChEBI" id="CHEBI:29999"/>
        <dbReference type="ChEBI" id="CHEBI:30616"/>
        <dbReference type="ChEBI" id="CHEBI:83421"/>
        <dbReference type="ChEBI" id="CHEBI:456216"/>
        <dbReference type="EC" id="2.7.11.1"/>
    </reaction>
</comment>
<feature type="non-terminal residue" evidence="12">
    <location>
        <position position="1"/>
    </location>
</feature>
<dbReference type="FunFam" id="3.30.200.20:FF:000060">
    <property type="entry name" value="Serine/threonine-protein kinase isoform 1"/>
    <property type="match status" value="1"/>
</dbReference>
<dbReference type="InterPro" id="IPR017441">
    <property type="entry name" value="Protein_kinase_ATP_BS"/>
</dbReference>
<dbReference type="PROSITE" id="PS00108">
    <property type="entry name" value="PROTEIN_KINASE_ST"/>
    <property type="match status" value="1"/>
</dbReference>
<keyword evidence="5" id="KW-0418">Kinase</keyword>
<dbReference type="STRING" id="905079.L1IC02"/>
<dbReference type="PANTHER" id="PTHR44329:SF298">
    <property type="entry name" value="MIXED LINEAGE KINASE DOMAIN-LIKE PROTEIN"/>
    <property type="match status" value="1"/>
</dbReference>
<dbReference type="RefSeq" id="XP_005820340.1">
    <property type="nucleotide sequence ID" value="XM_005820283.1"/>
</dbReference>
<dbReference type="eggNOG" id="KOG0192">
    <property type="taxonomic scope" value="Eukaryota"/>
</dbReference>
<feature type="binding site" evidence="9">
    <location>
        <position position="36"/>
    </location>
    <ligand>
        <name>ATP</name>
        <dbReference type="ChEBI" id="CHEBI:30616"/>
    </ligand>
</feature>
<dbReference type="Gene3D" id="1.10.510.10">
    <property type="entry name" value="Transferase(Phosphotransferase) domain 1"/>
    <property type="match status" value="1"/>
</dbReference>
<feature type="domain" description="Protein kinase" evidence="11">
    <location>
        <begin position="9"/>
        <end position="266"/>
    </location>
</feature>
<dbReference type="Pfam" id="PF07714">
    <property type="entry name" value="PK_Tyr_Ser-Thr"/>
    <property type="match status" value="1"/>
</dbReference>
<dbReference type="PaxDb" id="55529-EKX33360"/>
<dbReference type="GO" id="GO:0004674">
    <property type="term" value="F:protein serine/threonine kinase activity"/>
    <property type="evidence" value="ECO:0007669"/>
    <property type="project" value="UniProtKB-KW"/>
</dbReference>
<evidence type="ECO:0000256" key="3">
    <source>
        <dbReference type="ARBA" id="ARBA00022679"/>
    </source>
</evidence>
<evidence type="ECO:0000259" key="11">
    <source>
        <dbReference type="PROSITE" id="PS50011"/>
    </source>
</evidence>
<evidence type="ECO:0000313" key="13">
    <source>
        <dbReference type="EnsemblProtists" id="EKX33360"/>
    </source>
</evidence>
<evidence type="ECO:0000313" key="14">
    <source>
        <dbReference type="Proteomes" id="UP000011087"/>
    </source>
</evidence>
<keyword evidence="6 9" id="KW-0067">ATP-binding</keyword>
<keyword evidence="4 9" id="KW-0547">Nucleotide-binding</keyword>
<evidence type="ECO:0000256" key="2">
    <source>
        <dbReference type="ARBA" id="ARBA00022527"/>
    </source>
</evidence>
<dbReference type="EC" id="2.7.11.1" evidence="1"/>
<comment type="similarity">
    <text evidence="10">Belongs to the protein kinase superfamily.</text>
</comment>
<dbReference type="OMA" id="AVHICQY"/>
<reference evidence="13" key="3">
    <citation type="submission" date="2016-03" db="UniProtKB">
        <authorList>
            <consortium name="EnsemblProtists"/>
        </authorList>
    </citation>
    <scope>IDENTIFICATION</scope>
</reference>